<feature type="transmembrane region" description="Helical" evidence="7">
    <location>
        <begin position="51"/>
        <end position="69"/>
    </location>
</feature>
<feature type="transmembrane region" description="Helical" evidence="7">
    <location>
        <begin position="89"/>
        <end position="110"/>
    </location>
</feature>
<dbReference type="PRINTS" id="PR01439">
    <property type="entry name" value="CELLSNTHASEA"/>
</dbReference>
<evidence type="ECO:0000256" key="2">
    <source>
        <dbReference type="ARBA" id="ARBA00022676"/>
    </source>
</evidence>
<dbReference type="InterPro" id="IPR050321">
    <property type="entry name" value="Glycosyltr_2/OpgH_subfam"/>
</dbReference>
<dbReference type="GO" id="GO:0035438">
    <property type="term" value="F:cyclic-di-GMP binding"/>
    <property type="evidence" value="ECO:0007669"/>
    <property type="project" value="InterPro"/>
</dbReference>
<protein>
    <recommendedName>
        <fullName evidence="7">Cellulose synthase catalytic subunit [UDP-forming]</fullName>
        <ecNumber evidence="7">2.4.1.12</ecNumber>
    </recommendedName>
</protein>
<comment type="cofactor">
    <cofactor evidence="7">
        <name>Mg(2+)</name>
        <dbReference type="ChEBI" id="CHEBI:18420"/>
    </cofactor>
</comment>
<comment type="function">
    <text evidence="7">Catalytic subunit of cellulose synthase. It polymerizes uridine 5'-diphosphate glucose to cellulose.</text>
</comment>
<dbReference type="GO" id="GO:0030244">
    <property type="term" value="P:cellulose biosynthetic process"/>
    <property type="evidence" value="ECO:0007669"/>
    <property type="project" value="UniProtKB-KW"/>
</dbReference>
<feature type="transmembrane region" description="Helical" evidence="7">
    <location>
        <begin position="538"/>
        <end position="560"/>
    </location>
</feature>
<dbReference type="InterPro" id="IPR029044">
    <property type="entry name" value="Nucleotide-diphossugar_trans"/>
</dbReference>
<keyword evidence="4 7" id="KW-0812">Transmembrane</keyword>
<gene>
    <name evidence="10" type="primary">bcsA</name>
    <name evidence="10" type="ORF">G8E10_08600</name>
</gene>
<proteinExistence type="predicted"/>
<keyword evidence="7" id="KW-0997">Cell inner membrane</keyword>
<organism evidence="10 11">
    <name type="scientific">Ferranicluibacter rubi</name>
    <dbReference type="NCBI Taxonomy" id="2715133"/>
    <lineage>
        <taxon>Bacteria</taxon>
        <taxon>Pseudomonadati</taxon>
        <taxon>Pseudomonadota</taxon>
        <taxon>Alphaproteobacteria</taxon>
        <taxon>Hyphomicrobiales</taxon>
        <taxon>Rhizobiaceae</taxon>
        <taxon>Ferranicluibacter</taxon>
    </lineage>
</organism>
<evidence type="ECO:0000256" key="3">
    <source>
        <dbReference type="ARBA" id="ARBA00022679"/>
    </source>
</evidence>
<keyword evidence="5 7" id="KW-1133">Transmembrane helix</keyword>
<keyword evidence="11" id="KW-1185">Reference proteome</keyword>
<comment type="pathway">
    <text evidence="7">Glycan metabolism; bacterial cellulose biosynthesis.</text>
</comment>
<reference evidence="10" key="1">
    <citation type="submission" date="2020-03" db="EMBL/GenBank/DDBJ databases">
        <title>Ferranicluibacter endophyticum gen. nov., sp. nov., a new genus isolated from Rubus ulmifolius Schott. stem.</title>
        <authorList>
            <person name="Roca-Couso R."/>
            <person name="Flores-Felix J.D."/>
            <person name="Igual J.M."/>
            <person name="Rivas R."/>
        </authorList>
    </citation>
    <scope>NUCLEOTIDE SEQUENCE</scope>
    <source>
        <strain evidence="10">CRRU44</strain>
    </source>
</reference>
<dbReference type="AlphaFoldDB" id="A0AA43ZDF8"/>
<dbReference type="Proteomes" id="UP001155840">
    <property type="component" value="Unassembled WGS sequence"/>
</dbReference>
<feature type="transmembrane region" description="Helical" evidence="7">
    <location>
        <begin position="686"/>
        <end position="711"/>
    </location>
</feature>
<keyword evidence="3 7" id="KW-0808">Transferase</keyword>
<keyword evidence="6 7" id="KW-0472">Membrane</keyword>
<dbReference type="Pfam" id="PF13632">
    <property type="entry name" value="Glyco_trans_2_3"/>
    <property type="match status" value="1"/>
</dbReference>
<comment type="catalytic activity">
    <reaction evidence="7">
        <text>[(1-&gt;4)-beta-D-glucosyl](n) + UDP-alpha-D-glucose = [(1-&gt;4)-beta-D-glucosyl](n+1) + UDP + H(+)</text>
        <dbReference type="Rhea" id="RHEA:19929"/>
        <dbReference type="Rhea" id="RHEA-COMP:10033"/>
        <dbReference type="Rhea" id="RHEA-COMP:10034"/>
        <dbReference type="ChEBI" id="CHEBI:15378"/>
        <dbReference type="ChEBI" id="CHEBI:18246"/>
        <dbReference type="ChEBI" id="CHEBI:58223"/>
        <dbReference type="ChEBI" id="CHEBI:58885"/>
        <dbReference type="EC" id="2.4.1.12"/>
    </reaction>
</comment>
<feature type="transmembrane region" description="Helical" evidence="7">
    <location>
        <begin position="507"/>
        <end position="526"/>
    </location>
</feature>
<evidence type="ECO:0000313" key="10">
    <source>
        <dbReference type="EMBL" id="NHT75804.1"/>
    </source>
</evidence>
<dbReference type="NCBIfam" id="TIGR03030">
    <property type="entry name" value="CelA"/>
    <property type="match status" value="1"/>
</dbReference>
<evidence type="ECO:0000259" key="9">
    <source>
        <dbReference type="Pfam" id="PF13632"/>
    </source>
</evidence>
<feature type="domain" description="Glycosyltransferase 2-like" evidence="9">
    <location>
        <begin position="229"/>
        <end position="431"/>
    </location>
</feature>
<dbReference type="EMBL" id="JAANCM010000003">
    <property type="protein sequence ID" value="NHT75804.1"/>
    <property type="molecule type" value="Genomic_DNA"/>
</dbReference>
<keyword evidence="2 7" id="KW-0328">Glycosyltransferase</keyword>
<accession>A0AA43ZDF8</accession>
<keyword evidence="7" id="KW-0973">c-di-GMP</keyword>
<dbReference type="GO" id="GO:0006011">
    <property type="term" value="P:UDP-alpha-D-glucose metabolic process"/>
    <property type="evidence" value="ECO:0007669"/>
    <property type="project" value="InterPro"/>
</dbReference>
<dbReference type="EC" id="2.4.1.12" evidence="7"/>
<dbReference type="RefSeq" id="WP_110801564.1">
    <property type="nucleotide sequence ID" value="NZ_JAANCM010000003.1"/>
</dbReference>
<evidence type="ECO:0000256" key="5">
    <source>
        <dbReference type="ARBA" id="ARBA00022989"/>
    </source>
</evidence>
<name>A0AA43ZDF8_9HYPH</name>
<dbReference type="InterPro" id="IPR001173">
    <property type="entry name" value="Glyco_trans_2-like"/>
</dbReference>
<feature type="transmembrane region" description="Helical" evidence="7">
    <location>
        <begin position="28"/>
        <end position="44"/>
    </location>
</feature>
<evidence type="ECO:0000256" key="6">
    <source>
        <dbReference type="ARBA" id="ARBA00023136"/>
    </source>
</evidence>
<sequence length="736" mass="82088">MRILSLFIWITSAAAIFAFVLQPVGADVQLLVSALTIAFLFVITRFNRTGPLRYIALATASIIVLRYAYWRTTSTLPPIDDLMSFIPGILLYVAEMFCIFMFFISVFVVADPIERPRARQLADDELPTVDVFVPSYNESAEILSLTLAAAAGMDYPSDKFTVYLLDDGGTDQKRNSSDPETAQAAIDRSHALRTLCLDLGVHYLTRAQNVHAKAGNLNAGMERTSGDLIAVFDADHAPERAFLRETVGHFSDDPDLFLVQTPHFFANPDPVERNLGTYKHMPAENEMFYTMIQKGLDRWNASFFCGSAAVLRREALDEVGGFSGITITEDCETALELHSRGWNSVYVDKPLVTGLQPETFASFIGQRSRWCRGMIQILILKNPLFKQGLTLPQRLSYMSSCFFWLFPFVRTAFLVAPILFILFNLKIFNASAEDFLAYTVTYLIASEILRNYLYGKMRWPWISELYEYVQSVFLVRAIVSVIFNPRKPTFNVTDKGVSLNQRQLSNLAWPFFAIFAGLGMVLSYAIYRYQTEPALGDLIIITGAWNLLNLIIAGAALGIVTEQPNDADGISLPSARAAELEVGNQTVPVTIRQISSEKAIIELKKTMTTPLRAGEYGRLLLIDPPASVILPSIPVFIGKPSGSDHRSFVVELDAETCHFPAIASLMLADLDLPRSLRDGRQKRRSYPVALLTLIRWAIFSPFLAVTAGLSSKSTSERTSRRRRPTAEKPQPVVEAA</sequence>
<feature type="transmembrane region" description="Helical" evidence="7">
    <location>
        <begin position="435"/>
        <end position="453"/>
    </location>
</feature>
<dbReference type="PANTHER" id="PTHR43867">
    <property type="entry name" value="CELLULOSE SYNTHASE CATALYTIC SUBUNIT A [UDP-FORMING]"/>
    <property type="match status" value="1"/>
</dbReference>
<dbReference type="SUPFAM" id="SSF53448">
    <property type="entry name" value="Nucleotide-diphospho-sugar transferases"/>
    <property type="match status" value="1"/>
</dbReference>
<evidence type="ECO:0000256" key="4">
    <source>
        <dbReference type="ARBA" id="ARBA00022692"/>
    </source>
</evidence>
<comment type="caution">
    <text evidence="10">The sequence shown here is derived from an EMBL/GenBank/DDBJ whole genome shotgun (WGS) entry which is preliminary data.</text>
</comment>
<evidence type="ECO:0000256" key="7">
    <source>
        <dbReference type="RuleBase" id="RU365020"/>
    </source>
</evidence>
<dbReference type="GO" id="GO:0016760">
    <property type="term" value="F:cellulose synthase (UDP-forming) activity"/>
    <property type="evidence" value="ECO:0007669"/>
    <property type="project" value="UniProtKB-EC"/>
</dbReference>
<evidence type="ECO:0000313" key="11">
    <source>
        <dbReference type="Proteomes" id="UP001155840"/>
    </source>
</evidence>
<dbReference type="CDD" id="cd06421">
    <property type="entry name" value="CESA_CelA_like"/>
    <property type="match status" value="1"/>
</dbReference>
<keyword evidence="7" id="KW-0135">Cellulose biosynthesis</keyword>
<feature type="region of interest" description="Disordered" evidence="8">
    <location>
        <begin position="711"/>
        <end position="736"/>
    </location>
</feature>
<feature type="transmembrane region" description="Helical" evidence="7">
    <location>
        <begin position="401"/>
        <end position="423"/>
    </location>
</feature>
<dbReference type="InterPro" id="IPR003919">
    <property type="entry name" value="Cell_synth_A"/>
</dbReference>
<comment type="subcellular location">
    <subcellularLocation>
        <location evidence="7">Cell inner membrane</location>
    </subcellularLocation>
    <subcellularLocation>
        <location evidence="1">Membrane</location>
        <topology evidence="1">Multi-pass membrane protein</topology>
    </subcellularLocation>
</comment>
<keyword evidence="7" id="KW-1003">Cell membrane</keyword>
<dbReference type="Gene3D" id="3.90.550.10">
    <property type="entry name" value="Spore Coat Polysaccharide Biosynthesis Protein SpsA, Chain A"/>
    <property type="match status" value="1"/>
</dbReference>
<evidence type="ECO:0000256" key="1">
    <source>
        <dbReference type="ARBA" id="ARBA00004141"/>
    </source>
</evidence>
<dbReference type="PANTHER" id="PTHR43867:SF2">
    <property type="entry name" value="CELLULOSE SYNTHASE CATALYTIC SUBUNIT A [UDP-FORMING]"/>
    <property type="match status" value="1"/>
</dbReference>
<dbReference type="GO" id="GO:0005886">
    <property type="term" value="C:plasma membrane"/>
    <property type="evidence" value="ECO:0007669"/>
    <property type="project" value="UniProtKB-SubCell"/>
</dbReference>
<evidence type="ECO:0000256" key="8">
    <source>
        <dbReference type="SAM" id="MobiDB-lite"/>
    </source>
</evidence>